<accession>A0A0D0C159</accession>
<evidence type="ECO:0000313" key="1">
    <source>
        <dbReference type="EMBL" id="KIK76947.1"/>
    </source>
</evidence>
<proteinExistence type="predicted"/>
<dbReference type="Proteomes" id="UP000054538">
    <property type="component" value="Unassembled WGS sequence"/>
</dbReference>
<reference evidence="2" key="2">
    <citation type="submission" date="2015-01" db="EMBL/GenBank/DDBJ databases">
        <title>Evolutionary Origins and Diversification of the Mycorrhizal Mutualists.</title>
        <authorList>
            <consortium name="DOE Joint Genome Institute"/>
            <consortium name="Mycorrhizal Genomics Consortium"/>
            <person name="Kohler A."/>
            <person name="Kuo A."/>
            <person name="Nagy L.G."/>
            <person name="Floudas D."/>
            <person name="Copeland A."/>
            <person name="Barry K.W."/>
            <person name="Cichocki N."/>
            <person name="Veneault-Fourrey C."/>
            <person name="LaButti K."/>
            <person name="Lindquist E.A."/>
            <person name="Lipzen A."/>
            <person name="Lundell T."/>
            <person name="Morin E."/>
            <person name="Murat C."/>
            <person name="Riley R."/>
            <person name="Ohm R."/>
            <person name="Sun H."/>
            <person name="Tunlid A."/>
            <person name="Henrissat B."/>
            <person name="Grigoriev I.V."/>
            <person name="Hibbett D.S."/>
            <person name="Martin F."/>
        </authorList>
    </citation>
    <scope>NUCLEOTIDE SEQUENCE [LARGE SCALE GENOMIC DNA]</scope>
    <source>
        <strain evidence="2">Ve08.2h10</strain>
    </source>
</reference>
<reference evidence="1 2" key="1">
    <citation type="submission" date="2014-04" db="EMBL/GenBank/DDBJ databases">
        <authorList>
            <consortium name="DOE Joint Genome Institute"/>
            <person name="Kuo A."/>
            <person name="Kohler A."/>
            <person name="Jargeat P."/>
            <person name="Nagy L.G."/>
            <person name="Floudas D."/>
            <person name="Copeland A."/>
            <person name="Barry K.W."/>
            <person name="Cichocki N."/>
            <person name="Veneault-Fourrey C."/>
            <person name="LaButti K."/>
            <person name="Lindquist E.A."/>
            <person name="Lipzen A."/>
            <person name="Lundell T."/>
            <person name="Morin E."/>
            <person name="Murat C."/>
            <person name="Sun H."/>
            <person name="Tunlid A."/>
            <person name="Henrissat B."/>
            <person name="Grigoriev I.V."/>
            <person name="Hibbett D.S."/>
            <person name="Martin F."/>
            <person name="Nordberg H.P."/>
            <person name="Cantor M.N."/>
            <person name="Hua S.X."/>
        </authorList>
    </citation>
    <scope>NUCLEOTIDE SEQUENCE [LARGE SCALE GENOMIC DNA]</scope>
    <source>
        <strain evidence="1 2">Ve08.2h10</strain>
    </source>
</reference>
<dbReference type="HOGENOM" id="CLU_2705561_0_0_1"/>
<protein>
    <submittedName>
        <fullName evidence="1">Uncharacterized protein</fullName>
    </submittedName>
</protein>
<gene>
    <name evidence="1" type="ORF">PAXRUDRAFT_403151</name>
</gene>
<dbReference type="EMBL" id="KN827215">
    <property type="protein sequence ID" value="KIK76947.1"/>
    <property type="molecule type" value="Genomic_DNA"/>
</dbReference>
<dbReference type="InParanoid" id="A0A0D0C159"/>
<sequence length="73" mass="8030">MSDRRCRLGTVPTGFIMEGISVLDGTVCAVRCEIPAFVRRCSAKSRQISNHAKSFCQFCQMAFCHSTGKLDLG</sequence>
<organism evidence="1 2">
    <name type="scientific">Paxillus rubicundulus Ve08.2h10</name>
    <dbReference type="NCBI Taxonomy" id="930991"/>
    <lineage>
        <taxon>Eukaryota</taxon>
        <taxon>Fungi</taxon>
        <taxon>Dikarya</taxon>
        <taxon>Basidiomycota</taxon>
        <taxon>Agaricomycotina</taxon>
        <taxon>Agaricomycetes</taxon>
        <taxon>Agaricomycetidae</taxon>
        <taxon>Boletales</taxon>
        <taxon>Paxilineae</taxon>
        <taxon>Paxillaceae</taxon>
        <taxon>Paxillus</taxon>
    </lineage>
</organism>
<evidence type="ECO:0000313" key="2">
    <source>
        <dbReference type="Proteomes" id="UP000054538"/>
    </source>
</evidence>
<keyword evidence="2" id="KW-1185">Reference proteome</keyword>
<dbReference type="AlphaFoldDB" id="A0A0D0C159"/>
<name>A0A0D0C159_9AGAM</name>